<evidence type="ECO:0000313" key="1">
    <source>
        <dbReference type="EMBL" id="RKQ18218.1"/>
    </source>
</evidence>
<protein>
    <recommendedName>
        <fullName evidence="3">YviE</fullName>
    </recommendedName>
</protein>
<dbReference type="OrthoDB" id="2112831at2"/>
<evidence type="ECO:0008006" key="3">
    <source>
        <dbReference type="Google" id="ProtNLM"/>
    </source>
</evidence>
<comment type="caution">
    <text evidence="1">The sequence shown here is derived from an EMBL/GenBank/DDBJ whole genome shotgun (WGS) entry which is preliminary data.</text>
</comment>
<gene>
    <name evidence="1" type="ORF">D8M05_02095</name>
</gene>
<keyword evidence="2" id="KW-1185">Reference proteome</keyword>
<accession>A0A494Z6K9</accession>
<dbReference type="Pfam" id="PF20074">
    <property type="entry name" value="DUF6470"/>
    <property type="match status" value="1"/>
</dbReference>
<proteinExistence type="predicted"/>
<dbReference type="RefSeq" id="WP_121128174.1">
    <property type="nucleotide sequence ID" value="NZ_JBHUFK010000006.1"/>
</dbReference>
<evidence type="ECO:0000313" key="2">
    <source>
        <dbReference type="Proteomes" id="UP000281813"/>
    </source>
</evidence>
<dbReference type="EMBL" id="RBZO01000002">
    <property type="protein sequence ID" value="RKQ18218.1"/>
    <property type="molecule type" value="Genomic_DNA"/>
</dbReference>
<reference evidence="1 2" key="1">
    <citation type="journal article" date="2015" name="Antonie Van Leeuwenhoek">
        <title>Oceanobacillus bengalensis sp. nov., a bacterium isolated from seawater of the Bay of Bengal.</title>
        <authorList>
            <person name="Yongchang O."/>
            <person name="Xiang W."/>
            <person name="Wang G."/>
        </authorList>
    </citation>
    <scope>NUCLEOTIDE SEQUENCE [LARGE SCALE GENOMIC DNA]</scope>
    <source>
        <strain evidence="1 2">MCCC 1K00260</strain>
    </source>
</reference>
<sequence length="187" mass="21162">MQIPQIRLQSVPAKIQIEQIDAKQEIRQPKAELSIQQPAATMSIQSEPGKLQIDQTRAWEDMNRMHVFRLNEKFADEGKQKVLEGTGRRASEGTEMMKIEHAGNIVASQAVRNAFEEMKPINIAFIPSPFSVKVNYEPGEVVVDVKQNKAIIEATAHKVEHQYQPGKVDIRLSQHPSLEINFVNVEI</sequence>
<name>A0A494Z6K9_9BACI</name>
<organism evidence="1 2">
    <name type="scientific">Oceanobacillus bengalensis</name>
    <dbReference type="NCBI Taxonomy" id="1435466"/>
    <lineage>
        <taxon>Bacteria</taxon>
        <taxon>Bacillati</taxon>
        <taxon>Bacillota</taxon>
        <taxon>Bacilli</taxon>
        <taxon>Bacillales</taxon>
        <taxon>Bacillaceae</taxon>
        <taxon>Oceanobacillus</taxon>
    </lineage>
</organism>
<dbReference type="AlphaFoldDB" id="A0A494Z6K9"/>
<dbReference type="Proteomes" id="UP000281813">
    <property type="component" value="Unassembled WGS sequence"/>
</dbReference>
<dbReference type="InterPro" id="IPR045527">
    <property type="entry name" value="DUF6470"/>
</dbReference>